<keyword evidence="1" id="KW-0732">Signal</keyword>
<feature type="signal peptide" evidence="1">
    <location>
        <begin position="1"/>
        <end position="23"/>
    </location>
</feature>
<dbReference type="Gene3D" id="3.30.457.10">
    <property type="entry name" value="Copper amine oxidase-like, N-terminal domain"/>
    <property type="match status" value="2"/>
</dbReference>
<dbReference type="InterPro" id="IPR011105">
    <property type="entry name" value="Cell_wall_hydrolase_SleB"/>
</dbReference>
<feature type="domain" description="Copper amine oxidase-like N-terminal" evidence="3">
    <location>
        <begin position="30"/>
        <end position="133"/>
    </location>
</feature>
<organism evidence="4 5">
    <name type="scientific">Vallitalea guaymasensis</name>
    <dbReference type="NCBI Taxonomy" id="1185412"/>
    <lineage>
        <taxon>Bacteria</taxon>
        <taxon>Bacillati</taxon>
        <taxon>Bacillota</taxon>
        <taxon>Clostridia</taxon>
        <taxon>Lachnospirales</taxon>
        <taxon>Vallitaleaceae</taxon>
        <taxon>Vallitalea</taxon>
    </lineage>
</organism>
<dbReference type="Gene3D" id="1.10.10.2520">
    <property type="entry name" value="Cell wall hydrolase SleB, domain 1"/>
    <property type="match status" value="1"/>
</dbReference>
<dbReference type="InterPro" id="IPR012854">
    <property type="entry name" value="Cu_amine_oxidase-like_N"/>
</dbReference>
<dbReference type="InterPro" id="IPR042047">
    <property type="entry name" value="SleB_dom1"/>
</dbReference>
<feature type="chain" id="PRO_5035260027" evidence="1">
    <location>
        <begin position="24"/>
        <end position="269"/>
    </location>
</feature>
<dbReference type="Pfam" id="PF07833">
    <property type="entry name" value="Cu_amine_oxidN1"/>
    <property type="match status" value="1"/>
</dbReference>
<dbReference type="Gene3D" id="6.20.240.60">
    <property type="match status" value="1"/>
</dbReference>
<evidence type="ECO:0000256" key="1">
    <source>
        <dbReference type="SAM" id="SignalP"/>
    </source>
</evidence>
<evidence type="ECO:0000313" key="4">
    <source>
        <dbReference type="EMBL" id="QUH27632.1"/>
    </source>
</evidence>
<dbReference type="AlphaFoldDB" id="A0A8J8M752"/>
<dbReference type="RefSeq" id="WP_212691961.1">
    <property type="nucleotide sequence ID" value="NZ_CP058561.1"/>
</dbReference>
<keyword evidence="4" id="KW-0378">Hydrolase</keyword>
<dbReference type="GO" id="GO:0016787">
    <property type="term" value="F:hydrolase activity"/>
    <property type="evidence" value="ECO:0007669"/>
    <property type="project" value="UniProtKB-KW"/>
</dbReference>
<sequence length="269" mass="30150">MKRIMLLMISLILAFSFSSKAFASQVIPVYVNGNVLTPDVNPYIQNQRTFVPIRFIGEALNATSIKWDYSSKTATLVFNQTVIKLPVGSRYVTVNGKQYKIDAPINLVRGRTFVPVRFISEILGYDVKWANSSVYISNNGYTPPSNKYSSEDLYWLSRIVEAEAVGEPYAGKLAVANVIINRKKSSEFPSTIKSVIFDNKYGIQFTPVADGNIYNTPTQESINAAIAALNGSNNIGNSLYFLNPAKSSNFWIMNNRKFVTQINNHYFYA</sequence>
<name>A0A8J8M752_9FIRM</name>
<dbReference type="KEGG" id="vgu:HYG85_01365"/>
<proteinExistence type="predicted"/>
<reference evidence="4 5" key="1">
    <citation type="submission" date="2020-07" db="EMBL/GenBank/DDBJ databases">
        <title>Vallitalea guaymasensis genome.</title>
        <authorList>
            <person name="Postec A."/>
        </authorList>
    </citation>
    <scope>NUCLEOTIDE SEQUENCE [LARGE SCALE GENOMIC DNA]</scope>
    <source>
        <strain evidence="4 5">Ra1766G1</strain>
    </source>
</reference>
<keyword evidence="5" id="KW-1185">Reference proteome</keyword>
<gene>
    <name evidence="4" type="ORF">HYG85_01365</name>
</gene>
<dbReference type="Pfam" id="PF07486">
    <property type="entry name" value="Hydrolase_2"/>
    <property type="match status" value="1"/>
</dbReference>
<dbReference type="InterPro" id="IPR036582">
    <property type="entry name" value="Mao_N_sf"/>
</dbReference>
<evidence type="ECO:0000259" key="3">
    <source>
        <dbReference type="Pfam" id="PF07833"/>
    </source>
</evidence>
<dbReference type="EMBL" id="CP058561">
    <property type="protein sequence ID" value="QUH27632.1"/>
    <property type="molecule type" value="Genomic_DNA"/>
</dbReference>
<feature type="domain" description="Cell wall hydrolase SleB" evidence="2">
    <location>
        <begin position="166"/>
        <end position="268"/>
    </location>
</feature>
<dbReference type="Proteomes" id="UP000677305">
    <property type="component" value="Chromosome"/>
</dbReference>
<accession>A0A8J8M752</accession>
<evidence type="ECO:0000259" key="2">
    <source>
        <dbReference type="Pfam" id="PF07486"/>
    </source>
</evidence>
<dbReference type="SUPFAM" id="SSF55383">
    <property type="entry name" value="Copper amine oxidase, domain N"/>
    <property type="match status" value="2"/>
</dbReference>
<evidence type="ECO:0000313" key="5">
    <source>
        <dbReference type="Proteomes" id="UP000677305"/>
    </source>
</evidence>
<protein>
    <submittedName>
        <fullName evidence="4">Cell wall hydrolase</fullName>
    </submittedName>
</protein>